<evidence type="ECO:0000256" key="2">
    <source>
        <dbReference type="ARBA" id="ARBA00022481"/>
    </source>
</evidence>
<keyword evidence="10" id="KW-0636">Prenylation</keyword>
<keyword evidence="7" id="KW-0342">GTP-binding</keyword>
<evidence type="ECO:0000256" key="6">
    <source>
        <dbReference type="ARBA" id="ARBA00022842"/>
    </source>
</evidence>
<evidence type="ECO:0000256" key="8">
    <source>
        <dbReference type="ARBA" id="ARBA00023136"/>
    </source>
</evidence>
<proteinExistence type="inferred from homology"/>
<dbReference type="PROSITE" id="PS51421">
    <property type="entry name" value="RAS"/>
    <property type="match status" value="1"/>
</dbReference>
<dbReference type="Gene3D" id="3.40.50.300">
    <property type="entry name" value="P-loop containing nucleotide triphosphate hydrolases"/>
    <property type="match status" value="1"/>
</dbReference>
<dbReference type="FunFam" id="3.40.50.300:FF:000273">
    <property type="entry name" value="GTP-binding protein Rheb homolog"/>
    <property type="match status" value="1"/>
</dbReference>
<dbReference type="GO" id="GO:0005525">
    <property type="term" value="F:GTP binding"/>
    <property type="evidence" value="ECO:0007669"/>
    <property type="project" value="UniProtKB-KW"/>
</dbReference>
<dbReference type="OrthoDB" id="5976022at2759"/>
<dbReference type="InterPro" id="IPR001806">
    <property type="entry name" value="Small_GTPase"/>
</dbReference>
<dbReference type="SMART" id="SM00173">
    <property type="entry name" value="RAS"/>
    <property type="match status" value="1"/>
</dbReference>
<comment type="similarity">
    <text evidence="11">Belongs to the small GTPase superfamily. Rheb family.</text>
</comment>
<dbReference type="CDD" id="cd04137">
    <property type="entry name" value="RheB"/>
    <property type="match status" value="1"/>
</dbReference>
<dbReference type="GO" id="GO:0003924">
    <property type="term" value="F:GTPase activity"/>
    <property type="evidence" value="ECO:0007669"/>
    <property type="project" value="InterPro"/>
</dbReference>
<evidence type="ECO:0000256" key="7">
    <source>
        <dbReference type="ARBA" id="ARBA00023134"/>
    </source>
</evidence>
<dbReference type="NCBIfam" id="TIGR00231">
    <property type="entry name" value="small_GTP"/>
    <property type="match status" value="1"/>
</dbReference>
<keyword evidence="2" id="KW-0488">Methylation</keyword>
<keyword evidence="5" id="KW-0378">Hydrolase</keyword>
<dbReference type="PANTHER" id="PTHR24070">
    <property type="entry name" value="RAS, DI-RAS, AND RHEB FAMILY MEMBERS OF SMALL GTPASE SUPERFAMILY"/>
    <property type="match status" value="1"/>
</dbReference>
<dbReference type="AlphaFoldDB" id="A0A2N1JAI8"/>
<keyword evidence="8" id="KW-0472">Membrane</keyword>
<comment type="subcellular location">
    <subcellularLocation>
        <location evidence="1">Cell membrane</location>
        <topology evidence="1">Lipid-anchor</topology>
        <orientation evidence="1">Cytoplasmic side</orientation>
    </subcellularLocation>
</comment>
<dbReference type="STRING" id="2020962.A0A2N1JAI8"/>
<keyword evidence="3" id="KW-0479">Metal-binding</keyword>
<evidence type="ECO:0000256" key="4">
    <source>
        <dbReference type="ARBA" id="ARBA00022741"/>
    </source>
</evidence>
<sequence length="191" mass="21069">MTSGAQHLCKKRKIAVLGSRSVGKSSLVVRFVEDAFVDSYYPTIENVFEKPIKYKGQEFLCDIVDTAGQDEYSILNSKHAIGIHGYVLVYSIASRASFEMIQIVYDKILNYTGTATIPCVLVGQKSDLHAQRQVSEQEGKELAQQLKCGWVETSARHNANVPKVFEMTLAEIEKAQGSDGSDAPASRCSIM</sequence>
<dbReference type="SUPFAM" id="SSF52540">
    <property type="entry name" value="P-loop containing nucleoside triphosphate hydrolases"/>
    <property type="match status" value="1"/>
</dbReference>
<dbReference type="InterPro" id="IPR005225">
    <property type="entry name" value="Small_GTP-bd"/>
</dbReference>
<keyword evidence="14" id="KW-1185">Reference proteome</keyword>
<dbReference type="Proteomes" id="UP000232875">
    <property type="component" value="Unassembled WGS sequence"/>
</dbReference>
<organism evidence="13 14">
    <name type="scientific">Malassezia vespertilionis</name>
    <dbReference type="NCBI Taxonomy" id="2020962"/>
    <lineage>
        <taxon>Eukaryota</taxon>
        <taxon>Fungi</taxon>
        <taxon>Dikarya</taxon>
        <taxon>Basidiomycota</taxon>
        <taxon>Ustilaginomycotina</taxon>
        <taxon>Malasseziomycetes</taxon>
        <taxon>Malasseziales</taxon>
        <taxon>Malasseziaceae</taxon>
        <taxon>Malassezia</taxon>
    </lineage>
</organism>
<dbReference type="SMART" id="SM00174">
    <property type="entry name" value="RHO"/>
    <property type="match status" value="1"/>
</dbReference>
<dbReference type="InterPro" id="IPR027417">
    <property type="entry name" value="P-loop_NTPase"/>
</dbReference>
<dbReference type="GO" id="GO:0005886">
    <property type="term" value="C:plasma membrane"/>
    <property type="evidence" value="ECO:0007669"/>
    <property type="project" value="UniProtKB-SubCell"/>
</dbReference>
<dbReference type="Pfam" id="PF00071">
    <property type="entry name" value="Ras"/>
    <property type="match status" value="1"/>
</dbReference>
<evidence type="ECO:0000256" key="3">
    <source>
        <dbReference type="ARBA" id="ARBA00022723"/>
    </source>
</evidence>
<evidence type="ECO:0000256" key="5">
    <source>
        <dbReference type="ARBA" id="ARBA00022801"/>
    </source>
</evidence>
<dbReference type="GO" id="GO:0046872">
    <property type="term" value="F:metal ion binding"/>
    <property type="evidence" value="ECO:0007669"/>
    <property type="project" value="UniProtKB-KW"/>
</dbReference>
<dbReference type="PRINTS" id="PR00449">
    <property type="entry name" value="RASTRNSFRMNG"/>
</dbReference>
<evidence type="ECO:0000256" key="10">
    <source>
        <dbReference type="ARBA" id="ARBA00023289"/>
    </source>
</evidence>
<reference evidence="13 14" key="1">
    <citation type="submission" date="2017-10" db="EMBL/GenBank/DDBJ databases">
        <title>A novel species of cold-tolerant Malassezia isolated from bats.</title>
        <authorList>
            <person name="Lorch J.M."/>
            <person name="Palmer J.M."/>
            <person name="Vanderwolf K.J."/>
            <person name="Schmidt K.Z."/>
            <person name="Verant M.L."/>
            <person name="Weller T.J."/>
            <person name="Blehert D.S."/>
        </authorList>
    </citation>
    <scope>NUCLEOTIDE SEQUENCE [LARGE SCALE GENOMIC DNA]</scope>
    <source>
        <strain evidence="13 14">NWHC:44797-103</strain>
    </source>
</reference>
<dbReference type="PROSITE" id="PS51419">
    <property type="entry name" value="RAB"/>
    <property type="match status" value="1"/>
</dbReference>
<comment type="catalytic activity">
    <reaction evidence="12">
        <text>GTP + H2O = GDP + phosphate + H(+)</text>
        <dbReference type="Rhea" id="RHEA:19669"/>
        <dbReference type="ChEBI" id="CHEBI:15377"/>
        <dbReference type="ChEBI" id="CHEBI:15378"/>
        <dbReference type="ChEBI" id="CHEBI:37565"/>
        <dbReference type="ChEBI" id="CHEBI:43474"/>
        <dbReference type="ChEBI" id="CHEBI:58189"/>
    </reaction>
    <physiologicalReaction direction="left-to-right" evidence="12">
        <dbReference type="Rhea" id="RHEA:19670"/>
    </physiologicalReaction>
</comment>
<evidence type="ECO:0000256" key="9">
    <source>
        <dbReference type="ARBA" id="ARBA00023288"/>
    </source>
</evidence>
<dbReference type="GO" id="GO:0007165">
    <property type="term" value="P:signal transduction"/>
    <property type="evidence" value="ECO:0007669"/>
    <property type="project" value="InterPro"/>
</dbReference>
<evidence type="ECO:0000256" key="1">
    <source>
        <dbReference type="ARBA" id="ARBA00004342"/>
    </source>
</evidence>
<keyword evidence="6" id="KW-0460">Magnesium</keyword>
<name>A0A2N1JAI8_9BASI</name>
<evidence type="ECO:0000256" key="11">
    <source>
        <dbReference type="ARBA" id="ARBA00037969"/>
    </source>
</evidence>
<evidence type="ECO:0000313" key="13">
    <source>
        <dbReference type="EMBL" id="PKI83570.1"/>
    </source>
</evidence>
<keyword evidence="9" id="KW-0449">Lipoprotein</keyword>
<accession>A0A2N1JAI8</accession>
<evidence type="ECO:0000313" key="14">
    <source>
        <dbReference type="Proteomes" id="UP000232875"/>
    </source>
</evidence>
<keyword evidence="4" id="KW-0547">Nucleotide-binding</keyword>
<dbReference type="EMBL" id="KZ454991">
    <property type="protein sequence ID" value="PKI83570.1"/>
    <property type="molecule type" value="Genomic_DNA"/>
</dbReference>
<dbReference type="SMART" id="SM00175">
    <property type="entry name" value="RAB"/>
    <property type="match status" value="1"/>
</dbReference>
<dbReference type="InterPro" id="IPR020849">
    <property type="entry name" value="Small_GTPase_Ras-type"/>
</dbReference>
<evidence type="ECO:0000256" key="12">
    <source>
        <dbReference type="ARBA" id="ARBA00049117"/>
    </source>
</evidence>
<gene>
    <name evidence="13" type="primary">RHB1</name>
    <name evidence="13" type="ORF">MVES_002661</name>
</gene>
<protein>
    <submittedName>
        <fullName evidence="13">Rhb1p</fullName>
    </submittedName>
</protein>